<gene>
    <name evidence="10" type="ORF">PT974_11637</name>
</gene>
<evidence type="ECO:0000256" key="4">
    <source>
        <dbReference type="ARBA" id="ARBA00022857"/>
    </source>
</evidence>
<dbReference type="InterPro" id="IPR036291">
    <property type="entry name" value="NAD(P)-bd_dom_sf"/>
</dbReference>
<dbReference type="PANTHER" id="PTHR45681:SF6">
    <property type="entry name" value="POLYKETIDE SYNTHASE 37"/>
    <property type="match status" value="1"/>
</dbReference>
<dbReference type="SMART" id="SM00823">
    <property type="entry name" value="PKS_PP"/>
    <property type="match status" value="1"/>
</dbReference>
<dbReference type="InterPro" id="IPR013154">
    <property type="entry name" value="ADH-like_N"/>
</dbReference>
<dbReference type="SMART" id="SM00829">
    <property type="entry name" value="PKS_ER"/>
    <property type="match status" value="1"/>
</dbReference>
<dbReference type="InterPro" id="IPR056501">
    <property type="entry name" value="NAD-bd_HRPKS_sdrA"/>
</dbReference>
<dbReference type="InterPro" id="IPR020843">
    <property type="entry name" value="ER"/>
</dbReference>
<dbReference type="Gene3D" id="3.90.180.10">
    <property type="entry name" value="Medium-chain alcohol dehydrogenases, catalytic domain"/>
    <property type="match status" value="1"/>
</dbReference>
<keyword evidence="4" id="KW-0521">NADP</keyword>
<dbReference type="PROSITE" id="PS00012">
    <property type="entry name" value="PHOSPHOPANTETHEINE"/>
    <property type="match status" value="1"/>
</dbReference>
<evidence type="ECO:0000256" key="3">
    <source>
        <dbReference type="ARBA" id="ARBA00022679"/>
    </source>
</evidence>
<dbReference type="SUPFAM" id="SSF50129">
    <property type="entry name" value="GroES-like"/>
    <property type="match status" value="1"/>
</dbReference>
<feature type="region of interest" description="N-terminal hotdog fold" evidence="8">
    <location>
        <begin position="114"/>
        <end position="242"/>
    </location>
</feature>
<protein>
    <submittedName>
        <fullName evidence="10">Highly reducing polyketide synthase gloL</fullName>
    </submittedName>
</protein>
<dbReference type="InterPro" id="IPR049551">
    <property type="entry name" value="PKS_DH_C"/>
</dbReference>
<evidence type="ECO:0000256" key="7">
    <source>
        <dbReference type="ARBA" id="ARBA00023315"/>
    </source>
</evidence>
<dbReference type="CDD" id="cd02440">
    <property type="entry name" value="AdoMet_MTases"/>
    <property type="match status" value="1"/>
</dbReference>
<evidence type="ECO:0000313" key="10">
    <source>
        <dbReference type="EMBL" id="KAK5987506.1"/>
    </source>
</evidence>
<dbReference type="Pfam" id="PF21089">
    <property type="entry name" value="PKS_DH_N"/>
    <property type="match status" value="1"/>
</dbReference>
<evidence type="ECO:0000256" key="5">
    <source>
        <dbReference type="ARBA" id="ARBA00023002"/>
    </source>
</evidence>
<feature type="region of interest" description="C-terminal hotdog fold" evidence="8">
    <location>
        <begin position="253"/>
        <end position="402"/>
    </location>
</feature>
<evidence type="ECO:0000256" key="8">
    <source>
        <dbReference type="PROSITE-ProRule" id="PRU01363"/>
    </source>
</evidence>
<keyword evidence="1" id="KW-0596">Phosphopantetheine</keyword>
<dbReference type="InterPro" id="IPR042104">
    <property type="entry name" value="PKS_dehydratase_sf"/>
</dbReference>
<proteinExistence type="predicted"/>
<dbReference type="Gene3D" id="3.40.50.150">
    <property type="entry name" value="Vaccinia Virus protein VP39"/>
    <property type="match status" value="1"/>
</dbReference>
<organism evidence="10 11">
    <name type="scientific">Cladobotryum mycophilum</name>
    <dbReference type="NCBI Taxonomy" id="491253"/>
    <lineage>
        <taxon>Eukaryota</taxon>
        <taxon>Fungi</taxon>
        <taxon>Dikarya</taxon>
        <taxon>Ascomycota</taxon>
        <taxon>Pezizomycotina</taxon>
        <taxon>Sordariomycetes</taxon>
        <taxon>Hypocreomycetidae</taxon>
        <taxon>Hypocreales</taxon>
        <taxon>Hypocreaceae</taxon>
        <taxon>Cladobotryum</taxon>
    </lineage>
</organism>
<accession>A0ABR0S5S6</accession>
<dbReference type="CDD" id="cd05195">
    <property type="entry name" value="enoyl_red"/>
    <property type="match status" value="1"/>
</dbReference>
<dbReference type="SUPFAM" id="SSF51735">
    <property type="entry name" value="NAD(P)-binding Rossmann-fold domains"/>
    <property type="match status" value="2"/>
</dbReference>
<dbReference type="InterPro" id="IPR049900">
    <property type="entry name" value="PKS_mFAS_DH"/>
</dbReference>
<dbReference type="InterPro" id="IPR013968">
    <property type="entry name" value="PKS_KR"/>
</dbReference>
<sequence>MSALLKEAKHDTTFLEVGPHSALQGPINQILKDRASKHKHSYVPTLIRNKDCVKSILIALGELFARGHAVDFSYVNPTTPVLTDLPNYPWDHSVEYWSESRLASEWRFRKHTHHELLGSSVQETSSLKPVWRNLLNLNNVPWLRDHKLMNDIVFPCAGYIAMMGQAIKQVCGSESYRLQNLMVKSTLVLAEGESVEIITTMRPSRLTDLTNSSWYDLVISTYNGSTWTENCIAQGKAAEDGSLQETPIPVPQPRRISTKYLYERVSSIGLKYGPCFQRLGEVTAHTKELKAVAVITDDESEHASRYAVHPTTLDLCLQLCLVARTRGIIRDWNLLKVSYNIKDIEIHPCGPEIVAEASVLLDVATNLEWGSAVAVTREKKRVIKFSKVLGLSLDTGLEAERTDAIHAGRLNWRPDLDFLDADSLMRRSDNWRNHKLALERLATLCILDALDTLESSTIATSGYLTKLVQWLEIQKENMIQGKRQFVVPEAKQWALSDAKSRGPLLSAAADAVHSIGDHNTSGVADILCEITKSGNIQSIFGGKMSPVELLTEGDELERFYSLAHTIANQGDFFALCAHAQPSLRVLEIGAGTGATTKVVLPTLMSSHGLRMYAEYTVTDISSGFLAQAQERFKGWDGLQYKVLDIEKDPAEQGFQLESYDLVIASNVLHATSSLQQSLKNVKSLLRPGGRLYLQELIQPLTWYFVSFIMSFFPGWWIGENDDRVDSPLVSIDRWNKELQGAGFCGAESVFLDDEMFFHTNAVIVSRVVAPVVHAGAVTLLYKEKRHEFAHEIAAILEQRGTKVHWSEITNQEHIEGQDIISTIDLEAPFFHLMPEEDYKTFMNHLSKLNDGILWLTRSCQVNCTDPRYAVVLGLARTIRQEHSIGISTVELESLDSTAAGVVTKLFEKFHNRPRGVDKGRSIDHEFVVRDGTVHVGRFDWFPMSAELEMELQDDDPKRLTIGNIGSFDSIHWVHHERSLVQANEIEVNIRCVGLNFRDIMIAAGFVPGKDDCFGLEASGVVARTGSAVDNLMPGDHVLMLGNGLFTTRKVIPASHVVPIPKGLSLEDAAAMPVVYVTAIQALINLGNLQRGQTILIHSACGGVGQAAIHLSKMVGAEIYATVGNEDKVQHLLDHHNIPRERIFNSRTTAFVEDIMKATENRGVDLVLNSLSGELLHASWQCVAKYGKMMEIGKRDILERGHLGLDLFNGNRTFFGIDLDGLSHDRPDDVGRLMEQFVQYFTDGHAKPIRPVTFYPAQKVLDAFRFMKTGQHMGFLRELESQGCQAIPAVGSVSEMADVKRAIQMAPTRIAGVIQMSMVLRDTAILDMSYEDWTAVLAPKVTGTWNLHSALLEDVDFFILFSSLSGISGRPGQASYAAANTFLDAFAQYRQSLGRACSVIDIGFMEGIGVVSRHPAILSQYTQSGGYLLQEQQLIEAIQASIRRSRPSIKANPPGNSFTSMCQLSVGLRCSKPLHDPSNYSTLRWDIRAAMYWNFETQIKQNTDVPNTLLQEKLEALRANPSILDEPNTLEVMTWELGRIMCHFMLIPEESMEISMTLVSIGIDSIVSIEVRNWLRQVVGIETTVLQIMGAETIEGLGKLAIDLLKKKHMLQSSTGGEMNGDGVALGERPRRRLRHKACMMM</sequence>
<evidence type="ECO:0000256" key="6">
    <source>
        <dbReference type="ARBA" id="ARBA00023268"/>
    </source>
</evidence>
<dbReference type="SUPFAM" id="SSF47336">
    <property type="entry name" value="ACP-like"/>
    <property type="match status" value="1"/>
</dbReference>
<dbReference type="Gene3D" id="3.40.50.720">
    <property type="entry name" value="NAD(P)-binding Rossmann-like Domain"/>
    <property type="match status" value="2"/>
</dbReference>
<keyword evidence="5" id="KW-0560">Oxidoreductase</keyword>
<dbReference type="InterPro" id="IPR013149">
    <property type="entry name" value="ADH-like_C"/>
</dbReference>
<dbReference type="InterPro" id="IPR020807">
    <property type="entry name" value="PKS_DH"/>
</dbReference>
<dbReference type="InterPro" id="IPR049552">
    <property type="entry name" value="PKS_DH_N"/>
</dbReference>
<feature type="active site" description="Proton donor; for dehydratase activity" evidence="8">
    <location>
        <position position="314"/>
    </location>
</feature>
<dbReference type="Proteomes" id="UP001338125">
    <property type="component" value="Unassembled WGS sequence"/>
</dbReference>
<comment type="caution">
    <text evidence="10">The sequence shown here is derived from an EMBL/GenBank/DDBJ whole genome shotgun (WGS) entry which is preliminary data.</text>
</comment>
<dbReference type="InterPro" id="IPR013217">
    <property type="entry name" value="Methyltransf_12"/>
</dbReference>
<dbReference type="Pfam" id="PF14765">
    <property type="entry name" value="PS-DH"/>
    <property type="match status" value="1"/>
</dbReference>
<dbReference type="InterPro" id="IPR057326">
    <property type="entry name" value="KR_dom"/>
</dbReference>
<dbReference type="Pfam" id="PF00550">
    <property type="entry name" value="PP-binding"/>
    <property type="match status" value="1"/>
</dbReference>
<name>A0ABR0S5S6_9HYPO</name>
<keyword evidence="6" id="KW-0511">Multifunctional enzyme</keyword>
<feature type="domain" description="PKS/mFAS DH" evidence="9">
    <location>
        <begin position="114"/>
        <end position="402"/>
    </location>
</feature>
<keyword evidence="3" id="KW-0808">Transferase</keyword>
<dbReference type="SMART" id="SM00826">
    <property type="entry name" value="PKS_DH"/>
    <property type="match status" value="1"/>
</dbReference>
<dbReference type="InterPro" id="IPR011032">
    <property type="entry name" value="GroES-like_sf"/>
</dbReference>
<dbReference type="SUPFAM" id="SSF53335">
    <property type="entry name" value="S-adenosyl-L-methionine-dependent methyltransferases"/>
    <property type="match status" value="1"/>
</dbReference>
<dbReference type="CDD" id="cd05274">
    <property type="entry name" value="KR_FAS_SDR_x"/>
    <property type="match status" value="1"/>
</dbReference>
<dbReference type="InterPro" id="IPR020806">
    <property type="entry name" value="PKS_PP-bd"/>
</dbReference>
<dbReference type="Pfam" id="PF00107">
    <property type="entry name" value="ADH_zinc_N"/>
    <property type="match status" value="1"/>
</dbReference>
<evidence type="ECO:0000256" key="1">
    <source>
        <dbReference type="ARBA" id="ARBA00022450"/>
    </source>
</evidence>
<dbReference type="Gene3D" id="3.30.70.3290">
    <property type="match status" value="1"/>
</dbReference>
<dbReference type="InterPro" id="IPR050444">
    <property type="entry name" value="Polyketide_Synthase"/>
</dbReference>
<dbReference type="EMBL" id="JAVFKD010000016">
    <property type="protein sequence ID" value="KAK5987506.1"/>
    <property type="molecule type" value="Genomic_DNA"/>
</dbReference>
<dbReference type="PROSITE" id="PS52019">
    <property type="entry name" value="PKS_MFAS_DH"/>
    <property type="match status" value="1"/>
</dbReference>
<evidence type="ECO:0000313" key="11">
    <source>
        <dbReference type="Proteomes" id="UP001338125"/>
    </source>
</evidence>
<evidence type="ECO:0000259" key="9">
    <source>
        <dbReference type="PROSITE" id="PS52019"/>
    </source>
</evidence>
<dbReference type="InterPro" id="IPR006162">
    <property type="entry name" value="Ppantetheine_attach_site"/>
</dbReference>
<dbReference type="Pfam" id="PF08659">
    <property type="entry name" value="KR"/>
    <property type="match status" value="1"/>
</dbReference>
<dbReference type="InterPro" id="IPR009081">
    <property type="entry name" value="PP-bd_ACP"/>
</dbReference>
<dbReference type="InterPro" id="IPR029063">
    <property type="entry name" value="SAM-dependent_MTases_sf"/>
</dbReference>
<dbReference type="Pfam" id="PF23114">
    <property type="entry name" value="NAD-bd_HRPKS_sdrA"/>
    <property type="match status" value="1"/>
</dbReference>
<reference evidence="10 11" key="1">
    <citation type="submission" date="2024-01" db="EMBL/GenBank/DDBJ databases">
        <title>Complete genome of Cladobotryum mycophilum ATHUM6906.</title>
        <authorList>
            <person name="Christinaki A.C."/>
            <person name="Myridakis A.I."/>
            <person name="Kouvelis V.N."/>
        </authorList>
    </citation>
    <scope>NUCLEOTIDE SEQUENCE [LARGE SCALE GENOMIC DNA]</scope>
    <source>
        <strain evidence="10 11">ATHUM6906</strain>
    </source>
</reference>
<keyword evidence="2" id="KW-0597">Phosphoprotein</keyword>
<dbReference type="InterPro" id="IPR001227">
    <property type="entry name" value="Ac_transferase_dom_sf"/>
</dbReference>
<keyword evidence="11" id="KW-1185">Reference proteome</keyword>
<dbReference type="InterPro" id="IPR036736">
    <property type="entry name" value="ACP-like_sf"/>
</dbReference>
<dbReference type="Gene3D" id="3.10.129.110">
    <property type="entry name" value="Polyketide synthase dehydratase"/>
    <property type="match status" value="1"/>
</dbReference>
<keyword evidence="7" id="KW-0012">Acyltransferase</keyword>
<dbReference type="Pfam" id="PF08242">
    <property type="entry name" value="Methyltransf_12"/>
    <property type="match status" value="1"/>
</dbReference>
<dbReference type="SMART" id="SM00822">
    <property type="entry name" value="PKS_KR"/>
    <property type="match status" value="1"/>
</dbReference>
<dbReference type="Gene3D" id="3.40.366.10">
    <property type="entry name" value="Malonyl-Coenzyme A Acyl Carrier Protein, domain 2"/>
    <property type="match status" value="1"/>
</dbReference>
<dbReference type="PANTHER" id="PTHR45681">
    <property type="entry name" value="POLYKETIDE SYNTHASE 44-RELATED"/>
    <property type="match status" value="1"/>
</dbReference>
<dbReference type="Pfam" id="PF08240">
    <property type="entry name" value="ADH_N"/>
    <property type="match status" value="1"/>
</dbReference>
<feature type="active site" description="Proton acceptor; for dehydratase activity" evidence="8">
    <location>
        <position position="146"/>
    </location>
</feature>
<evidence type="ECO:0000256" key="2">
    <source>
        <dbReference type="ARBA" id="ARBA00022553"/>
    </source>
</evidence>